<dbReference type="InterPro" id="IPR036866">
    <property type="entry name" value="RibonucZ/Hydroxyglut_hydro"/>
</dbReference>
<keyword evidence="3" id="KW-1185">Reference proteome</keyword>
<gene>
    <name evidence="2" type="ORF">HW532_01805</name>
</gene>
<dbReference type="PANTHER" id="PTHR42663:SF6">
    <property type="entry name" value="HYDROLASE C777.06C-RELATED"/>
    <property type="match status" value="1"/>
</dbReference>
<keyword evidence="2" id="KW-0378">Hydrolase</keyword>
<dbReference type="AlphaFoldDB" id="A0A7S8C1C4"/>
<dbReference type="InterPro" id="IPR001279">
    <property type="entry name" value="Metallo-B-lactamas"/>
</dbReference>
<dbReference type="RefSeq" id="WP_213162788.1">
    <property type="nucleotide sequence ID" value="NZ_CP058214.1"/>
</dbReference>
<dbReference type="EMBL" id="CP058214">
    <property type="protein sequence ID" value="QPC41568.1"/>
    <property type="molecule type" value="Genomic_DNA"/>
</dbReference>
<evidence type="ECO:0000259" key="1">
    <source>
        <dbReference type="Pfam" id="PF12706"/>
    </source>
</evidence>
<feature type="domain" description="Metallo-beta-lactamase" evidence="1">
    <location>
        <begin position="51"/>
        <end position="234"/>
    </location>
</feature>
<dbReference type="KEGG" id="kmn:HW532_01805"/>
<name>A0A7S8C1C4_9HYPH</name>
<accession>A0A7S8C1C4</accession>
<proteinExistence type="predicted"/>
<dbReference type="CDD" id="cd16279">
    <property type="entry name" value="metallo-hydrolase-like_MBL-fold"/>
    <property type="match status" value="1"/>
</dbReference>
<dbReference type="Proteomes" id="UP000593594">
    <property type="component" value="Chromosome"/>
</dbReference>
<dbReference type="Pfam" id="PF12706">
    <property type="entry name" value="Lactamase_B_2"/>
    <property type="match status" value="1"/>
</dbReference>
<reference evidence="2 3" key="1">
    <citation type="submission" date="2020-06" db="EMBL/GenBank/DDBJ databases">
        <title>Genome sequence of 2 isolates from Red Sea Mangroves.</title>
        <authorList>
            <person name="Sefrji F."/>
            <person name="Michoud G."/>
            <person name="Merlino G."/>
            <person name="Daffonchio D."/>
        </authorList>
    </citation>
    <scope>NUCLEOTIDE SEQUENCE [LARGE SCALE GENOMIC DNA]</scope>
    <source>
        <strain evidence="2 3">R1DC25</strain>
    </source>
</reference>
<dbReference type="PANTHER" id="PTHR42663">
    <property type="entry name" value="HYDROLASE C777.06C-RELATED-RELATED"/>
    <property type="match status" value="1"/>
</dbReference>
<dbReference type="Gene3D" id="3.60.15.10">
    <property type="entry name" value="Ribonuclease Z/Hydroxyacylglutathione hydrolase-like"/>
    <property type="match status" value="1"/>
</dbReference>
<evidence type="ECO:0000313" key="2">
    <source>
        <dbReference type="EMBL" id="QPC41568.1"/>
    </source>
</evidence>
<dbReference type="GO" id="GO:0016787">
    <property type="term" value="F:hydrolase activity"/>
    <property type="evidence" value="ECO:0007669"/>
    <property type="project" value="UniProtKB-KW"/>
</dbReference>
<protein>
    <submittedName>
        <fullName evidence="2">MBL fold metallo-hydrolase</fullName>
    </submittedName>
</protein>
<organism evidence="2 3">
    <name type="scientific">Kaustia mangrovi</name>
    <dbReference type="NCBI Taxonomy" id="2593653"/>
    <lineage>
        <taxon>Bacteria</taxon>
        <taxon>Pseudomonadati</taxon>
        <taxon>Pseudomonadota</taxon>
        <taxon>Alphaproteobacteria</taxon>
        <taxon>Hyphomicrobiales</taxon>
        <taxon>Parvibaculaceae</taxon>
        <taxon>Kaustia</taxon>
    </lineage>
</organism>
<sequence length="265" mass="29567">MGLKITVLGCGSSGGVPRIGNNWGVCDPTNPKNRRRRCSILVERENGRDATRVLVDSSPDVREQLLDAGVSWLDGVIYTHDHADHTHGLDELRVIAINGRQRVRVWADERTERSLRTRFGYCFETPPGSNYPPILDAHRIVPPEPVAVDGPGGIVEAVPFELDHGDIRALGFRFDGLAYTPDLHDIPEESIAALEDLDVWIVDALRPTPHPSHFDLNQALDWIDRLKPRRAILTNMHVDLDYEALKRELPDNVVPAHDGLTVVAE</sequence>
<dbReference type="SUPFAM" id="SSF56281">
    <property type="entry name" value="Metallo-hydrolase/oxidoreductase"/>
    <property type="match status" value="1"/>
</dbReference>
<evidence type="ECO:0000313" key="3">
    <source>
        <dbReference type="Proteomes" id="UP000593594"/>
    </source>
</evidence>